<gene>
    <name evidence="1" type="ORF">ABB29_15455</name>
</gene>
<keyword evidence="2" id="KW-1185">Reference proteome</keyword>
<dbReference type="PATRIC" id="fig|344882.3.peg.1824"/>
<protein>
    <submittedName>
        <fullName evidence="1">Uncharacterized protein</fullName>
    </submittedName>
</protein>
<dbReference type="STRING" id="344882.ABB29_15455"/>
<dbReference type="AlphaFoldDB" id="A0A0R0CPX0"/>
<sequence>MPVRYFIRLPDPEAARGSDPAISFHANGAPAFAEQLQQALCSSALFEHWRGQQDDPDEVDQTLGVVDPSAQVSGEDDNLGVNLVATTSIPGRVLKHRLSLLAGNAWELRDVAAA</sequence>
<dbReference type="RefSeq" id="WP_057660675.1">
    <property type="nucleotide sequence ID" value="NZ_LDJL01000021.1"/>
</dbReference>
<evidence type="ECO:0000313" key="2">
    <source>
        <dbReference type="Proteomes" id="UP000052052"/>
    </source>
</evidence>
<comment type="caution">
    <text evidence="1">The sequence shown here is derived from an EMBL/GenBank/DDBJ whole genome shotgun (WGS) entry which is preliminary data.</text>
</comment>
<dbReference type="OrthoDB" id="5985451at2"/>
<evidence type="ECO:0000313" key="1">
    <source>
        <dbReference type="EMBL" id="KRG67556.1"/>
    </source>
</evidence>
<name>A0A0R0CPX0_9GAMM</name>
<accession>A0A0R0CPX0</accession>
<dbReference type="Proteomes" id="UP000052052">
    <property type="component" value="Unassembled WGS sequence"/>
</dbReference>
<reference evidence="1 2" key="1">
    <citation type="submission" date="2015-05" db="EMBL/GenBank/DDBJ databases">
        <title>Genome sequencing and analysis of members of genus Stenotrophomonas.</title>
        <authorList>
            <person name="Patil P.P."/>
            <person name="Midha S."/>
            <person name="Patil P.B."/>
        </authorList>
    </citation>
    <scope>NUCLEOTIDE SEQUENCE [LARGE SCALE GENOMIC DNA]</scope>
    <source>
        <strain evidence="1 2">DSM 21858</strain>
    </source>
</reference>
<dbReference type="EMBL" id="LDJL01000021">
    <property type="protein sequence ID" value="KRG67556.1"/>
    <property type="molecule type" value="Genomic_DNA"/>
</dbReference>
<proteinExistence type="predicted"/>
<organism evidence="1 2">
    <name type="scientific">Pseudoxanthomonas dokdonensis</name>
    <dbReference type="NCBI Taxonomy" id="344882"/>
    <lineage>
        <taxon>Bacteria</taxon>
        <taxon>Pseudomonadati</taxon>
        <taxon>Pseudomonadota</taxon>
        <taxon>Gammaproteobacteria</taxon>
        <taxon>Lysobacterales</taxon>
        <taxon>Lysobacteraceae</taxon>
        <taxon>Pseudoxanthomonas</taxon>
    </lineage>
</organism>